<evidence type="ECO:0000256" key="1">
    <source>
        <dbReference type="ARBA" id="ARBA00005254"/>
    </source>
</evidence>
<dbReference type="EMBL" id="QUNO01000015">
    <property type="protein sequence ID" value="REH37169.1"/>
    <property type="molecule type" value="Genomic_DNA"/>
</dbReference>
<dbReference type="PANTHER" id="PTHR13078">
    <property type="entry name" value="PEROXISOMAL MULTIFUNCTIONAL ENZYME TYPE 2-RELATED"/>
    <property type="match status" value="1"/>
</dbReference>
<proteinExistence type="inferred from homology"/>
<feature type="domain" description="Peroxisomal multifunctional enzyme type 2-like N-terminal" evidence="3">
    <location>
        <begin position="18"/>
        <end position="140"/>
    </location>
</feature>
<dbReference type="Pfam" id="PF01575">
    <property type="entry name" value="MaoC_dehydratas"/>
    <property type="match status" value="1"/>
</dbReference>
<protein>
    <submittedName>
        <fullName evidence="4">Acyl dehydratase</fullName>
    </submittedName>
</protein>
<comment type="caution">
    <text evidence="4">The sequence shown here is derived from an EMBL/GenBank/DDBJ whole genome shotgun (WGS) entry which is preliminary data.</text>
</comment>
<evidence type="ECO:0000313" key="5">
    <source>
        <dbReference type="Proteomes" id="UP000256269"/>
    </source>
</evidence>
<sequence>MSIDPEIAVGASLGSREFEWSASDVILYHLALGATELKYAFEPQLTVLPTFGIVAPTFHASEPPAVVFPGIDIDLKDTLHGSQQITAHRPLPVNGKARITGRIADVYDKGSAAVIVTEYDVDDLDGTPLYTTRSEIFARGHGGFGGQRGPSARSTPLEGSPDAVLVTETLPQQALWYQLCGDRNPLHVDPAFAERAGFPRPILHGLCTYGMVYRSIVDHLGSTVPSYQARFAGVVFPGDTLHTKLWGERFETYVDDRLVLTGSVGSAAAPA</sequence>
<dbReference type="GO" id="GO:0004300">
    <property type="term" value="F:enoyl-CoA hydratase activity"/>
    <property type="evidence" value="ECO:0007669"/>
    <property type="project" value="TreeGrafter"/>
</dbReference>
<dbReference type="RefSeq" id="WP_116179316.1">
    <property type="nucleotide sequence ID" value="NZ_CP144375.1"/>
</dbReference>
<dbReference type="GO" id="GO:0006635">
    <property type="term" value="P:fatty acid beta-oxidation"/>
    <property type="evidence" value="ECO:0007669"/>
    <property type="project" value="TreeGrafter"/>
</dbReference>
<dbReference type="OrthoDB" id="5522043at2"/>
<keyword evidence="5" id="KW-1185">Reference proteome</keyword>
<dbReference type="Pfam" id="PF22622">
    <property type="entry name" value="MFE-2_hydrat-2_N"/>
    <property type="match status" value="1"/>
</dbReference>
<name>A0A3E0H3Q9_9PSEU</name>
<reference evidence="4 5" key="1">
    <citation type="submission" date="2018-08" db="EMBL/GenBank/DDBJ databases">
        <title>Genomic Encyclopedia of Archaeal and Bacterial Type Strains, Phase II (KMG-II): from individual species to whole genera.</title>
        <authorList>
            <person name="Goeker M."/>
        </authorList>
    </citation>
    <scope>NUCLEOTIDE SEQUENCE [LARGE SCALE GENOMIC DNA]</scope>
    <source>
        <strain evidence="4 5">DSM 45791</strain>
    </source>
</reference>
<accession>A0A3E0H3Q9</accession>
<dbReference type="GO" id="GO:0003857">
    <property type="term" value="F:(3S)-3-hydroxyacyl-CoA dehydrogenase (NAD+) activity"/>
    <property type="evidence" value="ECO:0007669"/>
    <property type="project" value="TreeGrafter"/>
</dbReference>
<evidence type="ECO:0000313" key="4">
    <source>
        <dbReference type="EMBL" id="REH37169.1"/>
    </source>
</evidence>
<dbReference type="Gene3D" id="3.10.129.10">
    <property type="entry name" value="Hotdog Thioesterase"/>
    <property type="match status" value="1"/>
</dbReference>
<evidence type="ECO:0000259" key="2">
    <source>
        <dbReference type="Pfam" id="PF01575"/>
    </source>
</evidence>
<dbReference type="InterPro" id="IPR002539">
    <property type="entry name" value="MaoC-like_dom"/>
</dbReference>
<dbReference type="AlphaFoldDB" id="A0A3E0H3Q9"/>
<evidence type="ECO:0000259" key="3">
    <source>
        <dbReference type="Pfam" id="PF22622"/>
    </source>
</evidence>
<gene>
    <name evidence="4" type="ORF">BCF44_115173</name>
</gene>
<organism evidence="4 5">
    <name type="scientific">Kutzneria buriramensis</name>
    <dbReference type="NCBI Taxonomy" id="1045776"/>
    <lineage>
        <taxon>Bacteria</taxon>
        <taxon>Bacillati</taxon>
        <taxon>Actinomycetota</taxon>
        <taxon>Actinomycetes</taxon>
        <taxon>Pseudonocardiales</taxon>
        <taxon>Pseudonocardiaceae</taxon>
        <taxon>Kutzneria</taxon>
    </lineage>
</organism>
<feature type="domain" description="MaoC-like" evidence="2">
    <location>
        <begin position="158"/>
        <end position="249"/>
    </location>
</feature>
<dbReference type="SUPFAM" id="SSF54637">
    <property type="entry name" value="Thioesterase/thiol ester dehydrase-isomerase"/>
    <property type="match status" value="2"/>
</dbReference>
<dbReference type="InterPro" id="IPR054357">
    <property type="entry name" value="MFE-2_N"/>
</dbReference>
<dbReference type="PANTHER" id="PTHR13078:SF59">
    <property type="entry name" value="ENOYL-COA HYDRATASE CHSH3"/>
    <property type="match status" value="1"/>
</dbReference>
<dbReference type="InterPro" id="IPR029069">
    <property type="entry name" value="HotDog_dom_sf"/>
</dbReference>
<dbReference type="Proteomes" id="UP000256269">
    <property type="component" value="Unassembled WGS sequence"/>
</dbReference>
<comment type="similarity">
    <text evidence="1">Belongs to the enoyl-CoA hydratase/isomerase family.</text>
</comment>
<dbReference type="GO" id="GO:0044594">
    <property type="term" value="F:17-beta-hydroxysteroid dehydrogenase (NAD+) activity"/>
    <property type="evidence" value="ECO:0007669"/>
    <property type="project" value="TreeGrafter"/>
</dbReference>